<keyword evidence="5 6" id="KW-0472">Membrane</keyword>
<comment type="subcellular location">
    <subcellularLocation>
        <location evidence="1">Cell membrane</location>
        <topology evidence="1">Multi-pass membrane protein</topology>
    </subcellularLocation>
</comment>
<dbReference type="InterPro" id="IPR020846">
    <property type="entry name" value="MFS_dom"/>
</dbReference>
<protein>
    <submittedName>
        <fullName evidence="8">MFS transporter</fullName>
    </submittedName>
</protein>
<organism evidence="8 9">
    <name type="scientific">Scleromatobacter humisilvae</name>
    <dbReference type="NCBI Taxonomy" id="2897159"/>
    <lineage>
        <taxon>Bacteria</taxon>
        <taxon>Pseudomonadati</taxon>
        <taxon>Pseudomonadota</taxon>
        <taxon>Betaproteobacteria</taxon>
        <taxon>Burkholderiales</taxon>
        <taxon>Sphaerotilaceae</taxon>
        <taxon>Scleromatobacter</taxon>
    </lineage>
</organism>
<feature type="transmembrane region" description="Helical" evidence="6">
    <location>
        <begin position="94"/>
        <end position="115"/>
    </location>
</feature>
<feature type="transmembrane region" description="Helical" evidence="6">
    <location>
        <begin position="29"/>
        <end position="50"/>
    </location>
</feature>
<dbReference type="InterPro" id="IPR011701">
    <property type="entry name" value="MFS"/>
</dbReference>
<feature type="transmembrane region" description="Helical" evidence="6">
    <location>
        <begin position="127"/>
        <end position="145"/>
    </location>
</feature>
<feature type="transmembrane region" description="Helical" evidence="6">
    <location>
        <begin position="178"/>
        <end position="198"/>
    </location>
</feature>
<dbReference type="InterPro" id="IPR036259">
    <property type="entry name" value="MFS_trans_sf"/>
</dbReference>
<evidence type="ECO:0000256" key="1">
    <source>
        <dbReference type="ARBA" id="ARBA00004651"/>
    </source>
</evidence>
<dbReference type="PROSITE" id="PS50850">
    <property type="entry name" value="MFS"/>
    <property type="match status" value="1"/>
</dbReference>
<feature type="transmembrane region" description="Helical" evidence="6">
    <location>
        <begin position="152"/>
        <end position="172"/>
    </location>
</feature>
<dbReference type="InterPro" id="IPR050189">
    <property type="entry name" value="MFS_Efflux_Transporters"/>
</dbReference>
<evidence type="ECO:0000313" key="8">
    <source>
        <dbReference type="EMBL" id="MCK9686775.1"/>
    </source>
</evidence>
<dbReference type="SUPFAM" id="SSF103473">
    <property type="entry name" value="MFS general substrate transporter"/>
    <property type="match status" value="1"/>
</dbReference>
<evidence type="ECO:0000256" key="2">
    <source>
        <dbReference type="ARBA" id="ARBA00022475"/>
    </source>
</evidence>
<keyword evidence="4 6" id="KW-1133">Transmembrane helix</keyword>
<accession>A0A9X1YJY6</accession>
<feature type="transmembrane region" description="Helical" evidence="6">
    <location>
        <begin position="380"/>
        <end position="400"/>
    </location>
</feature>
<evidence type="ECO:0000256" key="5">
    <source>
        <dbReference type="ARBA" id="ARBA00023136"/>
    </source>
</evidence>
<evidence type="ECO:0000313" key="9">
    <source>
        <dbReference type="Proteomes" id="UP001139353"/>
    </source>
</evidence>
<dbReference type="Proteomes" id="UP001139353">
    <property type="component" value="Unassembled WGS sequence"/>
</dbReference>
<reference evidence="8" key="1">
    <citation type="submission" date="2021-11" db="EMBL/GenBank/DDBJ databases">
        <title>BS-T2-15 a new species belonging to the Comamonadaceae family isolated from the soil of a French oak forest.</title>
        <authorList>
            <person name="Mieszkin S."/>
            <person name="Alain K."/>
        </authorList>
    </citation>
    <scope>NUCLEOTIDE SEQUENCE</scope>
    <source>
        <strain evidence="8">BS-T2-15</strain>
    </source>
</reference>
<dbReference type="Pfam" id="PF07690">
    <property type="entry name" value="MFS_1"/>
    <property type="match status" value="1"/>
</dbReference>
<feature type="transmembrane region" description="Helical" evidence="6">
    <location>
        <begin position="353"/>
        <end position="374"/>
    </location>
</feature>
<evidence type="ECO:0000256" key="4">
    <source>
        <dbReference type="ARBA" id="ARBA00022989"/>
    </source>
</evidence>
<dbReference type="EMBL" id="JAJLJH010000003">
    <property type="protein sequence ID" value="MCK9686775.1"/>
    <property type="molecule type" value="Genomic_DNA"/>
</dbReference>
<feature type="transmembrane region" description="Helical" evidence="6">
    <location>
        <begin position="311"/>
        <end position="332"/>
    </location>
</feature>
<keyword evidence="2" id="KW-1003">Cell membrane</keyword>
<dbReference type="CDD" id="cd17324">
    <property type="entry name" value="MFS_NepI_like"/>
    <property type="match status" value="1"/>
</dbReference>
<dbReference type="PANTHER" id="PTHR43124">
    <property type="entry name" value="PURINE EFFLUX PUMP PBUE"/>
    <property type="match status" value="1"/>
</dbReference>
<dbReference type="GO" id="GO:0022857">
    <property type="term" value="F:transmembrane transporter activity"/>
    <property type="evidence" value="ECO:0007669"/>
    <property type="project" value="InterPro"/>
</dbReference>
<proteinExistence type="predicted"/>
<evidence type="ECO:0000256" key="6">
    <source>
        <dbReference type="SAM" id="Phobius"/>
    </source>
</evidence>
<name>A0A9X1YJY6_9BURK</name>
<dbReference type="Gene3D" id="1.20.1250.20">
    <property type="entry name" value="MFS general substrate transporter like domains"/>
    <property type="match status" value="1"/>
</dbReference>
<keyword evidence="9" id="KW-1185">Reference proteome</keyword>
<evidence type="ECO:0000256" key="3">
    <source>
        <dbReference type="ARBA" id="ARBA00022692"/>
    </source>
</evidence>
<comment type="caution">
    <text evidence="8">The sequence shown here is derived from an EMBL/GenBank/DDBJ whole genome shotgun (WGS) entry which is preliminary data.</text>
</comment>
<dbReference type="RefSeq" id="WP_275682815.1">
    <property type="nucleotide sequence ID" value="NZ_JAJLJH010000003.1"/>
</dbReference>
<feature type="transmembrane region" description="Helical" evidence="6">
    <location>
        <begin position="286"/>
        <end position="305"/>
    </location>
</feature>
<evidence type="ECO:0000259" key="7">
    <source>
        <dbReference type="PROSITE" id="PS50850"/>
    </source>
</evidence>
<sequence>MTSATSVLPDAVSTPDAASDRERHFWPAVWALGVGSFAIGTGEFVIMGLLPEVAQDLGVTIPQAGHVITAYAMGVVIGAPVLAVLAAEWPRRALLIALMALFAAGNFASACAPGYVTMNLLRLMTGLPHGTYFGVAALMAASLAPPNRRASAVGLVMSGLTLATLAGVPLAAWLGQHLGWRAAFVLVGAIAALACALIRRGVPDVPAAHGASPLRELGALARPQVWLTLGISAIGFGGLFAVFSYVKPLLTEVTGLSVDSVPLVLALFGLGMVLGNLAGARLADKALMPTIGWLLAWSVLVLAAIPFTAPYTIAICVNVFLLGTIVAIGPALQIRLMDTAGDAQTLAAALNHSAFNTANALGAWLGGVAIATGHGWTSTGWVGVLLAFGGIAVFGASLWMQRRMRARGEAHA</sequence>
<feature type="transmembrane region" description="Helical" evidence="6">
    <location>
        <begin position="261"/>
        <end position="279"/>
    </location>
</feature>
<feature type="transmembrane region" description="Helical" evidence="6">
    <location>
        <begin position="70"/>
        <end position="87"/>
    </location>
</feature>
<dbReference type="AlphaFoldDB" id="A0A9X1YJY6"/>
<feature type="domain" description="Major facilitator superfamily (MFS) profile" evidence="7">
    <location>
        <begin position="28"/>
        <end position="407"/>
    </location>
</feature>
<feature type="transmembrane region" description="Helical" evidence="6">
    <location>
        <begin position="225"/>
        <end position="246"/>
    </location>
</feature>
<keyword evidence="3 6" id="KW-0812">Transmembrane</keyword>
<gene>
    <name evidence="8" type="ORF">LPC04_13765</name>
</gene>
<dbReference type="PANTHER" id="PTHR43124:SF3">
    <property type="entry name" value="CHLORAMPHENICOL EFFLUX PUMP RV0191"/>
    <property type="match status" value="1"/>
</dbReference>
<dbReference type="GO" id="GO:0005886">
    <property type="term" value="C:plasma membrane"/>
    <property type="evidence" value="ECO:0007669"/>
    <property type="project" value="UniProtKB-SubCell"/>
</dbReference>